<dbReference type="CDD" id="cd11614">
    <property type="entry name" value="SAF_CpaB_FlgA_like"/>
    <property type="match status" value="1"/>
</dbReference>
<organism evidence="3 4">
    <name type="scientific">Terracoccus luteus</name>
    <dbReference type="NCBI Taxonomy" id="53356"/>
    <lineage>
        <taxon>Bacteria</taxon>
        <taxon>Bacillati</taxon>
        <taxon>Actinomycetota</taxon>
        <taxon>Actinomycetes</taxon>
        <taxon>Micrococcales</taxon>
        <taxon>Intrasporangiaceae</taxon>
        <taxon>Terracoccus</taxon>
    </lineage>
</organism>
<dbReference type="Gene3D" id="3.90.1210.10">
    <property type="entry name" value="Antifreeze-like/N-acetylneuraminic acid synthase C-terminal domain"/>
    <property type="match status" value="1"/>
</dbReference>
<sequence>MAALLAGSAVLVTLSALARDRAPVVGAPTVVAVRAMAAGTVVGADDVEVVSLPVALRPESAMTASSSVVGRTTAAALEAREVLTPPRLVGADLLAGQPAGHVAMTLPVQGASTLGATAGSHVDLWATGTGERAVDDAVVLAVAGGGASAPTFGEQAPATVTLALSSDAAARVATHLSALGAGDRFVVALRRLPASSQ</sequence>
<accession>A0A495Y3H6</accession>
<name>A0A495Y3H6_9MICO</name>
<feature type="chain" id="PRO_5019865057" evidence="1">
    <location>
        <begin position="19"/>
        <end position="197"/>
    </location>
</feature>
<feature type="domain" description="SAF" evidence="2">
    <location>
        <begin position="27"/>
        <end position="89"/>
    </location>
</feature>
<keyword evidence="1" id="KW-0732">Signal</keyword>
<evidence type="ECO:0000313" key="4">
    <source>
        <dbReference type="Proteomes" id="UP000278440"/>
    </source>
</evidence>
<gene>
    <name evidence="3" type="ORF">DFJ68_2238</name>
</gene>
<comment type="caution">
    <text evidence="3">The sequence shown here is derived from an EMBL/GenBank/DDBJ whole genome shotgun (WGS) entry which is preliminary data.</text>
</comment>
<evidence type="ECO:0000256" key="1">
    <source>
        <dbReference type="SAM" id="SignalP"/>
    </source>
</evidence>
<feature type="signal peptide" evidence="1">
    <location>
        <begin position="1"/>
        <end position="18"/>
    </location>
</feature>
<dbReference type="AlphaFoldDB" id="A0A495Y3H6"/>
<dbReference type="EMBL" id="RBXT01000001">
    <property type="protein sequence ID" value="RKT78788.1"/>
    <property type="molecule type" value="Genomic_DNA"/>
</dbReference>
<dbReference type="InterPro" id="IPR013974">
    <property type="entry name" value="SAF"/>
</dbReference>
<protein>
    <submittedName>
        <fullName evidence="3">Flp pilus assembly protein CpaB</fullName>
    </submittedName>
</protein>
<evidence type="ECO:0000313" key="3">
    <source>
        <dbReference type="EMBL" id="RKT78788.1"/>
    </source>
</evidence>
<proteinExistence type="predicted"/>
<keyword evidence="4" id="KW-1185">Reference proteome</keyword>
<dbReference type="Proteomes" id="UP000278440">
    <property type="component" value="Unassembled WGS sequence"/>
</dbReference>
<reference evidence="3 4" key="1">
    <citation type="submission" date="2018-10" db="EMBL/GenBank/DDBJ databases">
        <title>Sequencing the genomes of 1000 actinobacteria strains.</title>
        <authorList>
            <person name="Klenk H.-P."/>
        </authorList>
    </citation>
    <scope>NUCLEOTIDE SEQUENCE [LARGE SCALE GENOMIC DNA]</scope>
    <source>
        <strain evidence="3 4">DSM 44267</strain>
    </source>
</reference>
<dbReference type="RefSeq" id="WP_121033238.1">
    <property type="nucleotide sequence ID" value="NZ_RBXT01000001.1"/>
</dbReference>
<dbReference type="SMART" id="SM00858">
    <property type="entry name" value="SAF"/>
    <property type="match status" value="1"/>
</dbReference>
<dbReference type="Pfam" id="PF08666">
    <property type="entry name" value="SAF"/>
    <property type="match status" value="1"/>
</dbReference>
<evidence type="ECO:0000259" key="2">
    <source>
        <dbReference type="SMART" id="SM00858"/>
    </source>
</evidence>